<protein>
    <submittedName>
        <fullName evidence="1">Uncharacterized protein</fullName>
    </submittedName>
</protein>
<dbReference type="Proteomes" id="UP001057402">
    <property type="component" value="Chromosome 7"/>
</dbReference>
<organism evidence="1 2">
    <name type="scientific">Melastoma candidum</name>
    <dbReference type="NCBI Taxonomy" id="119954"/>
    <lineage>
        <taxon>Eukaryota</taxon>
        <taxon>Viridiplantae</taxon>
        <taxon>Streptophyta</taxon>
        <taxon>Embryophyta</taxon>
        <taxon>Tracheophyta</taxon>
        <taxon>Spermatophyta</taxon>
        <taxon>Magnoliopsida</taxon>
        <taxon>eudicotyledons</taxon>
        <taxon>Gunneridae</taxon>
        <taxon>Pentapetalae</taxon>
        <taxon>rosids</taxon>
        <taxon>malvids</taxon>
        <taxon>Myrtales</taxon>
        <taxon>Melastomataceae</taxon>
        <taxon>Melastomatoideae</taxon>
        <taxon>Melastomateae</taxon>
        <taxon>Melastoma</taxon>
    </lineage>
</organism>
<keyword evidence="2" id="KW-1185">Reference proteome</keyword>
<evidence type="ECO:0000313" key="2">
    <source>
        <dbReference type="Proteomes" id="UP001057402"/>
    </source>
</evidence>
<accession>A0ACB9P3V0</accession>
<comment type="caution">
    <text evidence="1">The sequence shown here is derived from an EMBL/GenBank/DDBJ whole genome shotgun (WGS) entry which is preliminary data.</text>
</comment>
<evidence type="ECO:0000313" key="1">
    <source>
        <dbReference type="EMBL" id="KAI4342986.1"/>
    </source>
</evidence>
<reference evidence="2" key="1">
    <citation type="journal article" date="2023" name="Front. Plant Sci.">
        <title>Chromosomal-level genome assembly of Melastoma candidum provides insights into trichome evolution.</title>
        <authorList>
            <person name="Zhong Y."/>
            <person name="Wu W."/>
            <person name="Sun C."/>
            <person name="Zou P."/>
            <person name="Liu Y."/>
            <person name="Dai S."/>
            <person name="Zhou R."/>
        </authorList>
    </citation>
    <scope>NUCLEOTIDE SEQUENCE [LARGE SCALE GENOMIC DNA]</scope>
</reference>
<gene>
    <name evidence="1" type="ORF">MLD38_027542</name>
</gene>
<sequence>MAMISNDNAWDFEFPQHPLPSVSDFQDFLHGPGFSSHEARPGEDWGDDDGDQPGSSVVDAAEENKRFWDTQHNLLQGILCRSHSGEMRIRNSTKEALREIEATGGLCPCGRMTSDCRSCLIREVCGRLHGSGYDVGICKSKWRSSSCILSGEHTFLDVVDNSSSKRGEIRVIVGLNFKAEFEIAKASEDYNRLLQRLPEEVFVGKVERLQGVIKTMCAAAKRCRKEKGMHMGPWRKQRYMQAKWLGSYQRTVPSPVAHPIELARPPRGPRASMLTMDLLDNMPPLVHCTVVAVV</sequence>
<dbReference type="EMBL" id="CM042886">
    <property type="protein sequence ID" value="KAI4342986.1"/>
    <property type="molecule type" value="Genomic_DNA"/>
</dbReference>
<name>A0ACB9P3V0_9MYRT</name>
<proteinExistence type="predicted"/>